<protein>
    <submittedName>
        <fullName evidence="1">Uncharacterized protein</fullName>
    </submittedName>
</protein>
<comment type="caution">
    <text evidence="1">The sequence shown here is derived from an EMBL/GenBank/DDBJ whole genome shotgun (WGS) entry which is preliminary data.</text>
</comment>
<keyword evidence="2" id="KW-1185">Reference proteome</keyword>
<accession>A0ABQ0P144</accession>
<proteinExistence type="predicted"/>
<dbReference type="RefSeq" id="WP_018981112.1">
    <property type="nucleotide sequence ID" value="NZ_BAQD01000141.1"/>
</dbReference>
<organism evidence="1 2">
    <name type="scientific">Saccharibacter floricola DSM 15669</name>
    <dbReference type="NCBI Taxonomy" id="1123227"/>
    <lineage>
        <taxon>Bacteria</taxon>
        <taxon>Pseudomonadati</taxon>
        <taxon>Pseudomonadota</taxon>
        <taxon>Alphaproteobacteria</taxon>
        <taxon>Acetobacterales</taxon>
        <taxon>Acetobacteraceae</taxon>
        <taxon>Saccharibacter</taxon>
    </lineage>
</organism>
<reference evidence="1" key="1">
    <citation type="submission" date="2013-04" db="EMBL/GenBank/DDBJ databases">
        <title>The genome sequencing project of 58 acetic acid bacteria.</title>
        <authorList>
            <person name="Okamoto-Kainuma A."/>
            <person name="Ishikawa M."/>
            <person name="Umino S."/>
            <person name="Koizumi Y."/>
            <person name="Shiwa Y."/>
            <person name="Yoshikawa H."/>
            <person name="Matsutani M."/>
            <person name="Matsushita K."/>
        </authorList>
    </citation>
    <scope>NUCLEOTIDE SEQUENCE</scope>
    <source>
        <strain evidence="1">DSM 15669</strain>
    </source>
</reference>
<evidence type="ECO:0000313" key="1">
    <source>
        <dbReference type="EMBL" id="GBQ08791.1"/>
    </source>
</evidence>
<dbReference type="Proteomes" id="UP001062901">
    <property type="component" value="Unassembled WGS sequence"/>
</dbReference>
<evidence type="ECO:0000313" key="2">
    <source>
        <dbReference type="Proteomes" id="UP001062901"/>
    </source>
</evidence>
<dbReference type="EMBL" id="BAQD01000141">
    <property type="protein sequence ID" value="GBQ08791.1"/>
    <property type="molecule type" value="Genomic_DNA"/>
</dbReference>
<name>A0ABQ0P144_9PROT</name>
<gene>
    <name evidence="1" type="ORF">AA15669_1911</name>
</gene>
<sequence length="184" mass="20229">MSSVTINEALNLVVPLSDDRGHVHCPPLSRDAFEQCWKLFARTWSVLESDNMAISAAVAVSSLALKECAEDGDASTLEKYHAVMAEIRRNATFIGATSEGFTPVPLATAEKKGWITEDDRYDIENILVFFIAASALLPKRRKTLLLRFLTSLRDVETSSLTATQYLDSLRNSTKDDATGETATV</sequence>